<dbReference type="AlphaFoldDB" id="A0A1H4X3G0"/>
<evidence type="ECO:0000256" key="5">
    <source>
        <dbReference type="HAMAP-Rule" id="MF_00299"/>
    </source>
</evidence>
<keyword evidence="2 5" id="KW-0808">Transferase</keyword>
<dbReference type="HAMAP" id="MF_00299">
    <property type="entry name" value="KptA"/>
    <property type="match status" value="1"/>
</dbReference>
<dbReference type="PANTHER" id="PTHR12684">
    <property type="entry name" value="PUTATIVE PHOSPHOTRANSFERASE"/>
    <property type="match status" value="1"/>
</dbReference>
<dbReference type="GO" id="GO:0000215">
    <property type="term" value="F:tRNA 2'-phosphotransferase activity"/>
    <property type="evidence" value="ECO:0007669"/>
    <property type="project" value="TreeGrafter"/>
</dbReference>
<evidence type="ECO:0000256" key="1">
    <source>
        <dbReference type="ARBA" id="ARBA00009836"/>
    </source>
</evidence>
<dbReference type="NCBIfam" id="NF002014">
    <property type="entry name" value="PRK00819.1-4"/>
    <property type="match status" value="1"/>
</dbReference>
<dbReference type="InterPro" id="IPR002745">
    <property type="entry name" value="Ptrans_KptA/Tpt1"/>
</dbReference>
<evidence type="ECO:0000313" key="7">
    <source>
        <dbReference type="Proteomes" id="UP000183114"/>
    </source>
</evidence>
<dbReference type="InterPro" id="IPR042081">
    <property type="entry name" value="RNA_2'-PTrans_C"/>
</dbReference>
<dbReference type="SUPFAM" id="SSF56399">
    <property type="entry name" value="ADP-ribosylation"/>
    <property type="match status" value="1"/>
</dbReference>
<dbReference type="EC" id="2.7.1.-" evidence="5"/>
<dbReference type="InterPro" id="IPR022928">
    <property type="entry name" value="RNA_2'-PTrans_KptA"/>
</dbReference>
<dbReference type="EMBL" id="FNTF01000002">
    <property type="protein sequence ID" value="SED00242.1"/>
    <property type="molecule type" value="Genomic_DNA"/>
</dbReference>
<evidence type="ECO:0000256" key="2">
    <source>
        <dbReference type="ARBA" id="ARBA00022679"/>
    </source>
</evidence>
<evidence type="ECO:0000256" key="4">
    <source>
        <dbReference type="ARBA" id="ARBA00025212"/>
    </source>
</evidence>
<dbReference type="Gene3D" id="3.20.170.30">
    <property type="match status" value="1"/>
</dbReference>
<proteinExistence type="inferred from homology"/>
<organism evidence="6 7">
    <name type="scientific">Pseudomonas frederiksbergensis</name>
    <dbReference type="NCBI Taxonomy" id="104087"/>
    <lineage>
        <taxon>Bacteria</taxon>
        <taxon>Pseudomonadati</taxon>
        <taxon>Pseudomonadota</taxon>
        <taxon>Gammaproteobacteria</taxon>
        <taxon>Pseudomonadales</taxon>
        <taxon>Pseudomonadaceae</taxon>
        <taxon>Pseudomonas</taxon>
    </lineage>
</organism>
<protein>
    <recommendedName>
        <fullName evidence="5">Probable RNA 2'-phosphotransferase</fullName>
        <ecNumber evidence="5">2.7.1.-</ecNumber>
    </recommendedName>
</protein>
<comment type="similarity">
    <text evidence="1 5">Belongs to the KptA/TPT1 family.</text>
</comment>
<dbReference type="Proteomes" id="UP000183114">
    <property type="component" value="Unassembled WGS sequence"/>
</dbReference>
<accession>A0A1H4X3G0</accession>
<dbReference type="InterPro" id="IPR042080">
    <property type="entry name" value="RNA_2'-PTrans_N"/>
</dbReference>
<dbReference type="GO" id="GO:0003950">
    <property type="term" value="F:NAD+ poly-ADP-ribosyltransferase activity"/>
    <property type="evidence" value="ECO:0007669"/>
    <property type="project" value="InterPro"/>
</dbReference>
<dbReference type="PANTHER" id="PTHR12684:SF2">
    <property type="entry name" value="TRNA 2'-PHOSPHOTRANSFERASE 1"/>
    <property type="match status" value="1"/>
</dbReference>
<dbReference type="Gene3D" id="1.10.10.970">
    <property type="entry name" value="RNA 2'-phosphotransferase, Tpt1/KptA family, N-terminal domain"/>
    <property type="match status" value="1"/>
</dbReference>
<reference evidence="6 7" key="1">
    <citation type="submission" date="2016-10" db="EMBL/GenBank/DDBJ databases">
        <authorList>
            <person name="de Groot N.N."/>
        </authorList>
    </citation>
    <scope>NUCLEOTIDE SEQUENCE [LARGE SCALE GENOMIC DNA]</scope>
    <source>
        <strain evidence="6 7">BS3655</strain>
    </source>
</reference>
<gene>
    <name evidence="5" type="primary">kptA</name>
    <name evidence="6" type="ORF">SAMN04490185_2539</name>
</gene>
<keyword evidence="3 5" id="KW-0520">NAD</keyword>
<name>A0A1H4X3G0_9PSED</name>
<comment type="function">
    <text evidence="4 5">Removes the 2'-phosphate from RNA via an intermediate in which the phosphate is ADP-ribosylated by NAD followed by a presumed transesterification to release the RNA and generate ADP-ribose 1''-2''-cyclic phosphate (APPR&gt;P). May function as an ADP-ribosylase.</text>
</comment>
<dbReference type="Pfam" id="PF01885">
    <property type="entry name" value="PTS_2-RNA"/>
    <property type="match status" value="1"/>
</dbReference>
<dbReference type="GO" id="GO:0006388">
    <property type="term" value="P:tRNA splicing, via endonucleolytic cleavage and ligation"/>
    <property type="evidence" value="ECO:0007669"/>
    <property type="project" value="UniProtKB-UniRule"/>
</dbReference>
<evidence type="ECO:0000313" key="6">
    <source>
        <dbReference type="EMBL" id="SED00242.1"/>
    </source>
</evidence>
<sequence length="221" mass="25037">MPRIDHHQGLLWKSLTERDDFETLDKAISCTLPKVRVTTMNSKQLNEASKFLSYVLRHEPQSIGLQLDTEGWANIDSLIAGAAKEGHILNRELLLVVVSSSDKKRFAISNDAQYIRAVQGHSTESVNLQYIEKEPPEFLHHGTATRFLESIQQQGLIAGARHHVHLSQDMATAVTVGHRYGKPVVLKVEALRMHQQGFNFFQAENDVWLTGHVPIFFIHQE</sequence>
<evidence type="ECO:0000256" key="3">
    <source>
        <dbReference type="ARBA" id="ARBA00023027"/>
    </source>
</evidence>